<evidence type="ECO:0000259" key="7">
    <source>
        <dbReference type="PROSITE" id="PS50109"/>
    </source>
</evidence>
<dbReference type="InterPro" id="IPR004358">
    <property type="entry name" value="Sig_transdc_His_kin-like_C"/>
</dbReference>
<dbReference type="InterPro" id="IPR036890">
    <property type="entry name" value="HATPase_C_sf"/>
</dbReference>
<feature type="domain" description="PAS" evidence="8">
    <location>
        <begin position="449"/>
        <end position="520"/>
    </location>
</feature>
<dbReference type="EC" id="2.7.13.3" evidence="2"/>
<dbReference type="AlphaFoldDB" id="A0A5B8W0L5"/>
<dbReference type="Gene3D" id="3.30.565.10">
    <property type="entry name" value="Histidine kinase-like ATPase, C-terminal domain"/>
    <property type="match status" value="1"/>
</dbReference>
<dbReference type="FunFam" id="3.30.565.10:FF:000006">
    <property type="entry name" value="Sensor histidine kinase WalK"/>
    <property type="match status" value="1"/>
</dbReference>
<keyword evidence="6" id="KW-0175">Coiled coil</keyword>
<evidence type="ECO:0000313" key="10">
    <source>
        <dbReference type="EMBL" id="QEC76435.1"/>
    </source>
</evidence>
<protein>
    <recommendedName>
        <fullName evidence="2">histidine kinase</fullName>
        <ecNumber evidence="2">2.7.13.3</ecNumber>
    </recommendedName>
</protein>
<dbReference type="Gene3D" id="2.10.70.100">
    <property type="match status" value="1"/>
</dbReference>
<dbReference type="InterPro" id="IPR036097">
    <property type="entry name" value="HisK_dim/P_sf"/>
</dbReference>
<dbReference type="GO" id="GO:0000155">
    <property type="term" value="F:phosphorelay sensor kinase activity"/>
    <property type="evidence" value="ECO:0007669"/>
    <property type="project" value="InterPro"/>
</dbReference>
<dbReference type="Pfam" id="PF02518">
    <property type="entry name" value="HATPase_c"/>
    <property type="match status" value="1"/>
</dbReference>
<dbReference type="InterPro" id="IPR003594">
    <property type="entry name" value="HATPase_dom"/>
</dbReference>
<dbReference type="SUPFAM" id="SSF55874">
    <property type="entry name" value="ATPase domain of HSP90 chaperone/DNA topoisomerase II/histidine kinase"/>
    <property type="match status" value="1"/>
</dbReference>
<dbReference type="PANTHER" id="PTHR43304:SF1">
    <property type="entry name" value="PAC DOMAIN-CONTAINING PROTEIN"/>
    <property type="match status" value="1"/>
</dbReference>
<dbReference type="Pfam" id="PF08448">
    <property type="entry name" value="PAS_4"/>
    <property type="match status" value="2"/>
</dbReference>
<dbReference type="Pfam" id="PF13426">
    <property type="entry name" value="PAS_9"/>
    <property type="match status" value="1"/>
</dbReference>
<comment type="catalytic activity">
    <reaction evidence="1">
        <text>ATP + protein L-histidine = ADP + protein N-phospho-L-histidine.</text>
        <dbReference type="EC" id="2.7.13.3"/>
    </reaction>
</comment>
<evidence type="ECO:0000259" key="9">
    <source>
        <dbReference type="PROSITE" id="PS50113"/>
    </source>
</evidence>
<dbReference type="Proteomes" id="UP000321362">
    <property type="component" value="Chromosome"/>
</dbReference>
<dbReference type="GO" id="GO:0006355">
    <property type="term" value="P:regulation of DNA-templated transcription"/>
    <property type="evidence" value="ECO:0007669"/>
    <property type="project" value="InterPro"/>
</dbReference>
<dbReference type="InterPro" id="IPR001610">
    <property type="entry name" value="PAC"/>
</dbReference>
<dbReference type="PRINTS" id="PR00344">
    <property type="entry name" value="BCTRLSENSOR"/>
</dbReference>
<dbReference type="Gene3D" id="3.30.450.20">
    <property type="entry name" value="PAS domain"/>
    <property type="match status" value="5"/>
</dbReference>
<dbReference type="InterPro" id="IPR000700">
    <property type="entry name" value="PAS-assoc_C"/>
</dbReference>
<dbReference type="EMBL" id="CP042437">
    <property type="protein sequence ID" value="QEC76435.1"/>
    <property type="molecule type" value="Genomic_DNA"/>
</dbReference>
<feature type="domain" description="PAC" evidence="9">
    <location>
        <begin position="525"/>
        <end position="577"/>
    </location>
</feature>
<dbReference type="InterPro" id="IPR013655">
    <property type="entry name" value="PAS_fold_3"/>
</dbReference>
<dbReference type="Pfam" id="PF08447">
    <property type="entry name" value="PAS_3"/>
    <property type="match status" value="1"/>
</dbReference>
<keyword evidence="4" id="KW-0808">Transferase</keyword>
<dbReference type="NCBIfam" id="TIGR00229">
    <property type="entry name" value="sensory_box"/>
    <property type="match status" value="3"/>
</dbReference>
<feature type="domain" description="PAS" evidence="8">
    <location>
        <begin position="574"/>
        <end position="644"/>
    </location>
</feature>
<dbReference type="InterPro" id="IPR013656">
    <property type="entry name" value="PAS_4"/>
</dbReference>
<dbReference type="SMART" id="SM00091">
    <property type="entry name" value="PAS"/>
    <property type="match status" value="5"/>
</dbReference>
<feature type="domain" description="PAS" evidence="8">
    <location>
        <begin position="280"/>
        <end position="334"/>
    </location>
</feature>
<keyword evidence="5" id="KW-0418">Kinase</keyword>
<organism evidence="10 11">
    <name type="scientific">Mucilaginibacter ginsenosidivorax</name>
    <dbReference type="NCBI Taxonomy" id="862126"/>
    <lineage>
        <taxon>Bacteria</taxon>
        <taxon>Pseudomonadati</taxon>
        <taxon>Bacteroidota</taxon>
        <taxon>Sphingobacteriia</taxon>
        <taxon>Sphingobacteriales</taxon>
        <taxon>Sphingobacteriaceae</taxon>
        <taxon>Mucilaginibacter</taxon>
    </lineage>
</organism>
<dbReference type="SUPFAM" id="SSF47384">
    <property type="entry name" value="Homodimeric domain of signal transducing histidine kinase"/>
    <property type="match status" value="1"/>
</dbReference>
<evidence type="ECO:0000256" key="3">
    <source>
        <dbReference type="ARBA" id="ARBA00022553"/>
    </source>
</evidence>
<dbReference type="Pfam" id="PF00989">
    <property type="entry name" value="PAS"/>
    <property type="match status" value="1"/>
</dbReference>
<dbReference type="PROSITE" id="PS50113">
    <property type="entry name" value="PAC"/>
    <property type="match status" value="3"/>
</dbReference>
<dbReference type="OrthoDB" id="9813151at2"/>
<dbReference type="SUPFAM" id="SSF55785">
    <property type="entry name" value="PYP-like sensor domain (PAS domain)"/>
    <property type="match status" value="5"/>
</dbReference>
<accession>A0A5B8W0L5</accession>
<dbReference type="InterPro" id="IPR035965">
    <property type="entry name" value="PAS-like_dom_sf"/>
</dbReference>
<dbReference type="RefSeq" id="WP_147053609.1">
    <property type="nucleotide sequence ID" value="NZ_CP042437.1"/>
</dbReference>
<dbReference type="PROSITE" id="PS50112">
    <property type="entry name" value="PAS"/>
    <property type="match status" value="3"/>
</dbReference>
<dbReference type="SMART" id="SM00086">
    <property type="entry name" value="PAC"/>
    <property type="match status" value="3"/>
</dbReference>
<keyword evidence="11" id="KW-1185">Reference proteome</keyword>
<evidence type="ECO:0000313" key="11">
    <source>
        <dbReference type="Proteomes" id="UP000321362"/>
    </source>
</evidence>
<keyword evidence="3" id="KW-0597">Phosphoprotein</keyword>
<feature type="domain" description="Histidine kinase" evidence="7">
    <location>
        <begin position="703"/>
        <end position="919"/>
    </location>
</feature>
<reference evidence="10 11" key="1">
    <citation type="journal article" date="2013" name="J. Microbiol.">
        <title>Mucilaginibacter ginsenosidivorax sp. nov., with ginsenoside converting activity isolated from sediment.</title>
        <authorList>
            <person name="Kim J.K."/>
            <person name="Choi T.E."/>
            <person name="Liu Q.M."/>
            <person name="Park H.Y."/>
            <person name="Yi T.H."/>
            <person name="Yoon M.H."/>
            <person name="Kim S.C."/>
            <person name="Im W.T."/>
        </authorList>
    </citation>
    <scope>NUCLEOTIDE SEQUENCE [LARGE SCALE GENOMIC DNA]</scope>
    <source>
        <strain evidence="10 11">KHI28</strain>
    </source>
</reference>
<dbReference type="PANTHER" id="PTHR43304">
    <property type="entry name" value="PHYTOCHROME-LIKE PROTEIN CPH1"/>
    <property type="match status" value="1"/>
</dbReference>
<dbReference type="Gene3D" id="1.10.287.130">
    <property type="match status" value="1"/>
</dbReference>
<dbReference type="InterPro" id="IPR013767">
    <property type="entry name" value="PAS_fold"/>
</dbReference>
<proteinExistence type="predicted"/>
<evidence type="ECO:0000256" key="5">
    <source>
        <dbReference type="ARBA" id="ARBA00022777"/>
    </source>
</evidence>
<dbReference type="KEGG" id="mgk:FSB76_10925"/>
<dbReference type="InterPro" id="IPR000014">
    <property type="entry name" value="PAS"/>
</dbReference>
<evidence type="ECO:0000259" key="8">
    <source>
        <dbReference type="PROSITE" id="PS50112"/>
    </source>
</evidence>
<dbReference type="CDD" id="cd00130">
    <property type="entry name" value="PAS"/>
    <property type="match status" value="3"/>
</dbReference>
<dbReference type="SMART" id="SM00387">
    <property type="entry name" value="HATPase_c"/>
    <property type="match status" value="1"/>
</dbReference>
<evidence type="ECO:0000256" key="1">
    <source>
        <dbReference type="ARBA" id="ARBA00000085"/>
    </source>
</evidence>
<sequence>MQLTDEEDLHNAVLHAPIGICILNANSLVAEIVNQKFLEVAGKPYETIFGQFYWDAFAEARPYYEDALANVVKTGEAYYANEVELMLIRHGREERIFVTFVYAPIKDEAGKVKKVAVWVLENTSQVNERQNIEAARVAFKRERDRLKNFFMQAPAGICILDGPDLVYELVNPAYQELLPGRRLLNRPLFEALPELAGTPLQEVLLNVYRTGEPYQMNELLIPIAEYEGGPTTNRYFSFTYQARRDENDQIDGIMAFVFEVTGMIEVQQDLRRARERSDQQTRVYETITSGTPDLIYVFDLNYRFIYANQALLSMWGKTWENAVGKGLLDNGYEPWHAEMHEREIDQVKATKQPIRGEVSFPHAILGRRVYDYIFTPVVNEHGEVEAVAGTTRDITERKLAEQQQVEYTKALQAVNEEIAASNEELVTTNEELMAMQQRLEDTNQELAASASRLGMAIESTSLGTWDYNPQTGELYWSKECRDIYGVPPDIPVTFALFSEHIHPSDRDWVQKEIEKAIDPEKGGRYDISFRIIRFNSDETRWVKVHGSVYFELALATRFIGTVLDITDMKEAEKQSARLAAIIQSSDDAIISKTLDSVITSWNAAAERIFGYPAEEMVGESIYKLIPEDRLDEEPQILARLKSGERVQHFETKRQTKDGRLIDVSLTISPVKDPQGNIIGLSKIARDITEKKLDETRKSDFIGMVSHELKTPLTSLGAIIQVANAKLGNSADSFLVGAMQKANQQVKRMTAMINGFLNISRLESGKIHIEKQNFDMETLIADVIEEANLTTSTHIINYNQHQPLLLSADRDKIGSVISNFISNAIKYSPKGKYIDVSCIVRDGEVILSVKDEGMGIKQDDLGKIFDRYYRVETNHTRHISGFGIGLYLSSEIIERHGGKVWAESESGKGSTFYFSLPLATS</sequence>
<evidence type="ECO:0000256" key="2">
    <source>
        <dbReference type="ARBA" id="ARBA00012438"/>
    </source>
</evidence>
<dbReference type="InterPro" id="IPR003661">
    <property type="entry name" value="HisK_dim/P_dom"/>
</dbReference>
<evidence type="ECO:0000256" key="4">
    <source>
        <dbReference type="ARBA" id="ARBA00022679"/>
    </source>
</evidence>
<feature type="domain" description="PAC" evidence="9">
    <location>
        <begin position="647"/>
        <end position="699"/>
    </location>
</feature>
<dbReference type="SMART" id="SM00388">
    <property type="entry name" value="HisKA"/>
    <property type="match status" value="1"/>
</dbReference>
<dbReference type="Pfam" id="PF00512">
    <property type="entry name" value="HisKA"/>
    <property type="match status" value="1"/>
</dbReference>
<dbReference type="InterPro" id="IPR005467">
    <property type="entry name" value="His_kinase_dom"/>
</dbReference>
<name>A0A5B8W0L5_9SPHI</name>
<dbReference type="PROSITE" id="PS50109">
    <property type="entry name" value="HIS_KIN"/>
    <property type="match status" value="1"/>
</dbReference>
<feature type="domain" description="PAC" evidence="9">
    <location>
        <begin position="354"/>
        <end position="406"/>
    </location>
</feature>
<evidence type="ECO:0000256" key="6">
    <source>
        <dbReference type="SAM" id="Coils"/>
    </source>
</evidence>
<gene>
    <name evidence="10" type="ORF">FSB76_10925</name>
</gene>
<feature type="coiled-coil region" evidence="6">
    <location>
        <begin position="397"/>
        <end position="452"/>
    </location>
</feature>
<dbReference type="CDD" id="cd00082">
    <property type="entry name" value="HisKA"/>
    <property type="match status" value="1"/>
</dbReference>
<dbReference type="InterPro" id="IPR052162">
    <property type="entry name" value="Sensor_kinase/Photoreceptor"/>
</dbReference>